<accession>A0A2T4UN08</accession>
<name>A0A2T4UN08_9ACTN</name>
<reference evidence="2 3" key="1">
    <citation type="submission" date="2018-03" db="EMBL/GenBank/DDBJ databases">
        <title>Aquarubrobacter algicola gen. nov., sp. nov., a novel actinobacterium isolated from shallow eutrophic lake during the end of cyanobacterial harmful algal blooms.</title>
        <authorList>
            <person name="Chun S.J."/>
        </authorList>
    </citation>
    <scope>NUCLEOTIDE SEQUENCE [LARGE SCALE GENOMIC DNA]</scope>
    <source>
        <strain evidence="2 3">Seoho-28</strain>
    </source>
</reference>
<evidence type="ECO:0000313" key="2">
    <source>
        <dbReference type="EMBL" id="PTL60604.1"/>
    </source>
</evidence>
<dbReference type="RefSeq" id="WP_107569392.1">
    <property type="nucleotide sequence ID" value="NZ_PYYB01000001.1"/>
</dbReference>
<dbReference type="PANTHER" id="PTHR37574">
    <property type="entry name" value="LIPASE B"/>
    <property type="match status" value="1"/>
</dbReference>
<proteinExistence type="predicted"/>
<gene>
    <name evidence="2" type="ORF">C7Y72_13635</name>
</gene>
<organism evidence="2 3">
    <name type="scientific">Paraconexibacter algicola</name>
    <dbReference type="NCBI Taxonomy" id="2133960"/>
    <lineage>
        <taxon>Bacteria</taxon>
        <taxon>Bacillati</taxon>
        <taxon>Actinomycetota</taxon>
        <taxon>Thermoleophilia</taxon>
        <taxon>Solirubrobacterales</taxon>
        <taxon>Paraconexibacteraceae</taxon>
        <taxon>Paraconexibacter</taxon>
    </lineage>
</organism>
<feature type="chain" id="PRO_5015648049" description="Lipase" evidence="1">
    <location>
        <begin position="35"/>
        <end position="420"/>
    </location>
</feature>
<evidence type="ECO:0008006" key="4">
    <source>
        <dbReference type="Google" id="ProtNLM"/>
    </source>
</evidence>
<dbReference type="SUPFAM" id="SSF53474">
    <property type="entry name" value="alpha/beta-Hydrolases"/>
    <property type="match status" value="1"/>
</dbReference>
<dbReference type="PANTHER" id="PTHR37574:SF1">
    <property type="entry name" value="LIPASE B"/>
    <property type="match status" value="1"/>
</dbReference>
<evidence type="ECO:0000313" key="3">
    <source>
        <dbReference type="Proteomes" id="UP000240739"/>
    </source>
</evidence>
<dbReference type="InterPro" id="IPR029058">
    <property type="entry name" value="AB_hydrolase_fold"/>
</dbReference>
<dbReference type="Proteomes" id="UP000240739">
    <property type="component" value="Unassembled WGS sequence"/>
</dbReference>
<dbReference type="InterPro" id="IPR053228">
    <property type="entry name" value="Stereospecific_Lipase"/>
</dbReference>
<feature type="signal peptide" evidence="1">
    <location>
        <begin position="1"/>
        <end position="34"/>
    </location>
</feature>
<keyword evidence="1" id="KW-0732">Signal</keyword>
<evidence type="ECO:0000256" key="1">
    <source>
        <dbReference type="SAM" id="SignalP"/>
    </source>
</evidence>
<keyword evidence="3" id="KW-1185">Reference proteome</keyword>
<comment type="caution">
    <text evidence="2">The sequence shown here is derived from an EMBL/GenBank/DDBJ whole genome shotgun (WGS) entry which is preliminary data.</text>
</comment>
<dbReference type="EMBL" id="PYYB01000001">
    <property type="protein sequence ID" value="PTL60604.1"/>
    <property type="molecule type" value="Genomic_DNA"/>
</dbReference>
<dbReference type="AlphaFoldDB" id="A0A2T4UN08"/>
<dbReference type="Gene3D" id="3.40.50.1820">
    <property type="entry name" value="alpha/beta hydrolase"/>
    <property type="match status" value="1"/>
</dbReference>
<dbReference type="OrthoDB" id="8871309at2"/>
<protein>
    <recommendedName>
        <fullName evidence="4">Lipase</fullName>
    </recommendedName>
</protein>
<sequence>MNTIVQVRPRRRPARRAALAALLALAAAPAAASAEPGPVMTEPLPQRLAAISCLGDPATSVATPVLLVHGTGVTSQENWPSNHQPVLLRRGHAVCTVTMPGFGYVDVQRSAEYVATAIREVHRRAGGRRLSIVGQSQGAFQPVFALRIWPDLAAMVDDLVGLVGAYDRGSTAITAECARPEGCVPAFHQIATGSELLTALARRALPPGPSYTAIGTLADATVTPQPAANEQRGMTSVQIQDLCPGRRMPTGQDHILMAGDAAAFALTTDALGHPGPAVVARADRSACGKLFFDGVDLAAFALVAPAILTRSGTPTREIPPLRCFLRPDCADLDGRGRVLTGATARRARDRVTVTLAAQAPGEIRVLAGTRRVVRRVAPGTRRLTLTVGRAVTRLRIDARPDGYVPWVRERTLRLTSGRPS</sequence>